<dbReference type="FunFam" id="2.10.90.10:FF:000056">
    <property type="entry name" value="Protein spaetzle"/>
    <property type="match status" value="1"/>
</dbReference>
<dbReference type="GO" id="GO:0045087">
    <property type="term" value="P:innate immune response"/>
    <property type="evidence" value="ECO:0007669"/>
    <property type="project" value="TreeGrafter"/>
</dbReference>
<evidence type="ECO:0000256" key="1">
    <source>
        <dbReference type="ARBA" id="ARBA00022729"/>
    </source>
</evidence>
<dbReference type="PANTHER" id="PTHR23199">
    <property type="entry name" value="NEUROTROPHIN 1-RELATED"/>
    <property type="match status" value="1"/>
</dbReference>
<feature type="signal peptide" evidence="5">
    <location>
        <begin position="1"/>
        <end position="29"/>
    </location>
</feature>
<protein>
    <submittedName>
        <fullName evidence="7">Protein spaetzle</fullName>
    </submittedName>
</protein>
<keyword evidence="8" id="KW-1185">Reference proteome</keyword>
<organism evidence="7 8">
    <name type="scientific">Habropoda laboriosa</name>
    <dbReference type="NCBI Taxonomy" id="597456"/>
    <lineage>
        <taxon>Eukaryota</taxon>
        <taxon>Metazoa</taxon>
        <taxon>Ecdysozoa</taxon>
        <taxon>Arthropoda</taxon>
        <taxon>Hexapoda</taxon>
        <taxon>Insecta</taxon>
        <taxon>Pterygota</taxon>
        <taxon>Neoptera</taxon>
        <taxon>Endopterygota</taxon>
        <taxon>Hymenoptera</taxon>
        <taxon>Apocrita</taxon>
        <taxon>Aculeata</taxon>
        <taxon>Apoidea</taxon>
        <taxon>Anthophila</taxon>
        <taxon>Apidae</taxon>
        <taxon>Habropoda</taxon>
    </lineage>
</organism>
<evidence type="ECO:0000313" key="8">
    <source>
        <dbReference type="Proteomes" id="UP000053825"/>
    </source>
</evidence>
<dbReference type="OrthoDB" id="6359065at2759"/>
<dbReference type="InterPro" id="IPR032104">
    <property type="entry name" value="Spaetzle"/>
</dbReference>
<dbReference type="Pfam" id="PF16077">
    <property type="entry name" value="Spaetzle"/>
    <property type="match status" value="1"/>
</dbReference>
<dbReference type="Proteomes" id="UP000053825">
    <property type="component" value="Unassembled WGS sequence"/>
</dbReference>
<keyword evidence="1 5" id="KW-0732">Signal</keyword>
<dbReference type="Gene3D" id="2.10.90.10">
    <property type="entry name" value="Cystine-knot cytokines"/>
    <property type="match status" value="1"/>
</dbReference>
<dbReference type="GO" id="GO:0008083">
    <property type="term" value="F:growth factor activity"/>
    <property type="evidence" value="ECO:0007669"/>
    <property type="project" value="TreeGrafter"/>
</dbReference>
<evidence type="ECO:0000256" key="3">
    <source>
        <dbReference type="ARBA" id="ARBA00023180"/>
    </source>
</evidence>
<dbReference type="SUPFAM" id="SSF57501">
    <property type="entry name" value="Cystine-knot cytokines"/>
    <property type="match status" value="1"/>
</dbReference>
<dbReference type="InterPro" id="IPR029034">
    <property type="entry name" value="Cystine-knot_cytokine"/>
</dbReference>
<keyword evidence="2" id="KW-1015">Disulfide bond</keyword>
<dbReference type="GO" id="GO:0021556">
    <property type="term" value="P:central nervous system formation"/>
    <property type="evidence" value="ECO:0007669"/>
    <property type="project" value="TreeGrafter"/>
</dbReference>
<feature type="compositionally biased region" description="Polar residues" evidence="4">
    <location>
        <begin position="83"/>
        <end position="95"/>
    </location>
</feature>
<evidence type="ECO:0000256" key="2">
    <source>
        <dbReference type="ARBA" id="ARBA00023157"/>
    </source>
</evidence>
<reference evidence="7 8" key="1">
    <citation type="submission" date="2015-07" db="EMBL/GenBank/DDBJ databases">
        <title>The genome of Habropoda laboriosa.</title>
        <authorList>
            <person name="Pan H."/>
            <person name="Kapheim K."/>
        </authorList>
    </citation>
    <scope>NUCLEOTIDE SEQUENCE [LARGE SCALE GENOMIC DNA]</scope>
    <source>
        <strain evidence="7">0110345459</strain>
    </source>
</reference>
<dbReference type="AlphaFoldDB" id="A0A0L7RHY8"/>
<dbReference type="InterPro" id="IPR052444">
    <property type="entry name" value="Spz/Toll_ligand-like"/>
</dbReference>
<evidence type="ECO:0000256" key="5">
    <source>
        <dbReference type="SAM" id="SignalP"/>
    </source>
</evidence>
<evidence type="ECO:0000313" key="7">
    <source>
        <dbReference type="EMBL" id="KOC70607.1"/>
    </source>
</evidence>
<evidence type="ECO:0000259" key="6">
    <source>
        <dbReference type="Pfam" id="PF16077"/>
    </source>
</evidence>
<feature type="domain" description="Spaetzle" evidence="6">
    <location>
        <begin position="166"/>
        <end position="259"/>
    </location>
</feature>
<proteinExistence type="predicted"/>
<dbReference type="STRING" id="597456.A0A0L7RHY8"/>
<name>A0A0L7RHY8_9HYME</name>
<dbReference type="EMBL" id="KQ414584">
    <property type="protein sequence ID" value="KOC70607.1"/>
    <property type="molecule type" value="Genomic_DNA"/>
</dbReference>
<accession>A0A0L7RHY8</accession>
<gene>
    <name evidence="7" type="ORF">WH47_03623</name>
</gene>
<dbReference type="GO" id="GO:0005121">
    <property type="term" value="F:Toll binding"/>
    <property type="evidence" value="ECO:0007669"/>
    <property type="project" value="TreeGrafter"/>
</dbReference>
<evidence type="ECO:0000256" key="4">
    <source>
        <dbReference type="SAM" id="MobiDB-lite"/>
    </source>
</evidence>
<sequence>MGRGYDGGLILMLAEFCFLTVLVTQNACAYPHKIDQNERNIDQFPDILSYSNRDETQSDLGGLIEKKFEDNESFHYERRFQRDTSGNQQEGSSPHSRMHSDGKIVFPDETKPVPVCKESTFCERVDTYPEDIVTKAIQRNESLKYLAGVDVISDIAQRIDVTDDVPLCVSTEQVIYPQSAENKDNEWKYIANQENFKQGIRIEKCRTESTSCAMFGELAAGYKTSCKQKYVYRQLASVLEDGTLVPDTFRFPSSCCCHVTFSTNPLMHRSLVTPTKTRRRK</sequence>
<keyword evidence="3" id="KW-0325">Glycoprotein</keyword>
<feature type="region of interest" description="Disordered" evidence="4">
    <location>
        <begin position="78"/>
        <end position="104"/>
    </location>
</feature>
<dbReference type="PANTHER" id="PTHR23199:SF12">
    <property type="entry name" value="NEUROTROPHIN 1-RELATED"/>
    <property type="match status" value="1"/>
</dbReference>
<feature type="chain" id="PRO_5005575455" evidence="5">
    <location>
        <begin position="30"/>
        <end position="281"/>
    </location>
</feature>
<dbReference type="GO" id="GO:0005615">
    <property type="term" value="C:extracellular space"/>
    <property type="evidence" value="ECO:0007669"/>
    <property type="project" value="UniProtKB-ARBA"/>
</dbReference>